<evidence type="ECO:0000313" key="4">
    <source>
        <dbReference type="Proteomes" id="UP000054408"/>
    </source>
</evidence>
<gene>
    <name evidence="3" type="ORF">AMSG_08269</name>
</gene>
<feature type="region of interest" description="Disordered" evidence="1">
    <location>
        <begin position="562"/>
        <end position="585"/>
    </location>
</feature>
<dbReference type="RefSeq" id="XP_013755599.1">
    <property type="nucleotide sequence ID" value="XM_013900145.1"/>
</dbReference>
<reference evidence="3 4" key="1">
    <citation type="submission" date="2010-05" db="EMBL/GenBank/DDBJ databases">
        <title>The Genome Sequence of Thecamonas trahens ATCC 50062.</title>
        <authorList>
            <consortium name="The Broad Institute Genome Sequencing Platform"/>
            <person name="Russ C."/>
            <person name="Cuomo C."/>
            <person name="Shea T."/>
            <person name="Young S.K."/>
            <person name="Zeng Q."/>
            <person name="Koehrsen M."/>
            <person name="Haas B."/>
            <person name="Borodovsky M."/>
            <person name="Guigo R."/>
            <person name="Alvarado L."/>
            <person name="Berlin A."/>
            <person name="Bochicchio J."/>
            <person name="Borenstein D."/>
            <person name="Chapman S."/>
            <person name="Chen Z."/>
            <person name="Freedman E."/>
            <person name="Gellesch M."/>
            <person name="Goldberg J."/>
            <person name="Griggs A."/>
            <person name="Gujja S."/>
            <person name="Heilman E."/>
            <person name="Heiman D."/>
            <person name="Hepburn T."/>
            <person name="Howarth C."/>
            <person name="Jen D."/>
            <person name="Larson L."/>
            <person name="Mehta T."/>
            <person name="Park D."/>
            <person name="Pearson M."/>
            <person name="Roberts A."/>
            <person name="Saif S."/>
            <person name="Shenoy N."/>
            <person name="Sisk P."/>
            <person name="Stolte C."/>
            <person name="Sykes S."/>
            <person name="Thomson T."/>
            <person name="Walk T."/>
            <person name="White J."/>
            <person name="Yandava C."/>
            <person name="Burger G."/>
            <person name="Gray M.W."/>
            <person name="Holland P.W.H."/>
            <person name="King N."/>
            <person name="Lang F.B.F."/>
            <person name="Roger A.J."/>
            <person name="Ruiz-Trillo I."/>
            <person name="Lander E."/>
            <person name="Nusbaum C."/>
        </authorList>
    </citation>
    <scope>NUCLEOTIDE SEQUENCE [LARGE SCALE GENOMIC DNA]</scope>
    <source>
        <strain evidence="3 4">ATCC 50062</strain>
    </source>
</reference>
<feature type="region of interest" description="Disordered" evidence="1">
    <location>
        <begin position="614"/>
        <end position="645"/>
    </location>
</feature>
<name>A0A0L0DIT2_THETB</name>
<dbReference type="GeneID" id="25566997"/>
<sequence>MRPPFAVVGHGADLLALEANRGEPFQSRVWVWLCGHCRCKHGSWWSWSPSPSHSSPASSSSSSSSSSSAHSYSTLNKYTGYAECYLVSLYQASLRALWISLVAPVRAMAWCPSPQAEAGALDASGDPLPLSPFCESSLLVMRVTSSVLEVVLLSPASYVHKLYLALNGAAFAAYKAVLLATLPGEVAAAMMPAAVGAAGQAQAGGNPWDASPGRSSGGFDDASAPGAAQPGALYVLGSLSSLVMGGLYGGAMLAGVWDVVQYANVAWLAVACLGGTVRTVASGVLAMSKAVSERTPLAAVVALAWLPMVVAAGNAALFLVLLTLPALSLGLMAQVPAVVVGILVGPSLWAGQLSTSLMWAVSTLGMWLVARLVKEAHLGTARLFFMVYFDSTLVADESVLVHALALVAFRVLLTPIDRAGLRGVAAILEWQSLLDLLDDYTYYSTPRESRKPVANGIGTATVTMPPSSARKQRAALVASNKWSSGNKARRAPQRHLPPPPPPPILSPIAPRAPTPRGFSTSVEAADPLDDERVTSFVAYADSDDDETTLDRRLDAELVKRLGLPPPARPLSSRPGTDRRRPSRSVSVLGSVARSVARSVSVALARVDDVVRAVDESRPNLRSPPPVSARPAVLRRSLRLSAKKGA</sequence>
<feature type="transmembrane region" description="Helical" evidence="2">
    <location>
        <begin position="327"/>
        <end position="349"/>
    </location>
</feature>
<protein>
    <recommendedName>
        <fullName evidence="5">Transmembrane protein</fullName>
    </recommendedName>
</protein>
<evidence type="ECO:0000313" key="3">
    <source>
        <dbReference type="EMBL" id="KNC52016.1"/>
    </source>
</evidence>
<evidence type="ECO:0000256" key="1">
    <source>
        <dbReference type="SAM" id="MobiDB-lite"/>
    </source>
</evidence>
<keyword evidence="4" id="KW-1185">Reference proteome</keyword>
<proteinExistence type="predicted"/>
<evidence type="ECO:0000256" key="2">
    <source>
        <dbReference type="SAM" id="Phobius"/>
    </source>
</evidence>
<feature type="compositionally biased region" description="Pro residues" evidence="1">
    <location>
        <begin position="495"/>
        <end position="513"/>
    </location>
</feature>
<keyword evidence="2" id="KW-0472">Membrane</keyword>
<dbReference type="EMBL" id="GL349471">
    <property type="protein sequence ID" value="KNC52016.1"/>
    <property type="molecule type" value="Genomic_DNA"/>
</dbReference>
<dbReference type="AlphaFoldDB" id="A0A0L0DIT2"/>
<organism evidence="3 4">
    <name type="scientific">Thecamonas trahens ATCC 50062</name>
    <dbReference type="NCBI Taxonomy" id="461836"/>
    <lineage>
        <taxon>Eukaryota</taxon>
        <taxon>Apusozoa</taxon>
        <taxon>Apusomonadida</taxon>
        <taxon>Apusomonadidae</taxon>
        <taxon>Thecamonas</taxon>
    </lineage>
</organism>
<feature type="transmembrane region" description="Helical" evidence="2">
    <location>
        <begin position="232"/>
        <end position="253"/>
    </location>
</feature>
<keyword evidence="2" id="KW-0812">Transmembrane</keyword>
<feature type="region of interest" description="Disordered" evidence="1">
    <location>
        <begin position="457"/>
        <end position="529"/>
    </location>
</feature>
<accession>A0A0L0DIT2</accession>
<dbReference type="Proteomes" id="UP000054408">
    <property type="component" value="Unassembled WGS sequence"/>
</dbReference>
<evidence type="ECO:0008006" key="5">
    <source>
        <dbReference type="Google" id="ProtNLM"/>
    </source>
</evidence>
<keyword evidence="2" id="KW-1133">Transmembrane helix</keyword>
<feature type="compositionally biased region" description="Basic residues" evidence="1">
    <location>
        <begin position="635"/>
        <end position="645"/>
    </location>
</feature>
<feature type="region of interest" description="Disordered" evidence="1">
    <location>
        <begin position="204"/>
        <end position="223"/>
    </location>
</feature>
<feature type="transmembrane region" description="Helical" evidence="2">
    <location>
        <begin position="297"/>
        <end position="321"/>
    </location>
</feature>
<feature type="transmembrane region" description="Helical" evidence="2">
    <location>
        <begin position="265"/>
        <end position="285"/>
    </location>
</feature>